<keyword evidence="2" id="KW-1185">Reference proteome</keyword>
<organism evidence="1 2">
    <name type="scientific">Psilocybe cyanescens</name>
    <dbReference type="NCBI Taxonomy" id="93625"/>
    <lineage>
        <taxon>Eukaryota</taxon>
        <taxon>Fungi</taxon>
        <taxon>Dikarya</taxon>
        <taxon>Basidiomycota</taxon>
        <taxon>Agaricomycotina</taxon>
        <taxon>Agaricomycetes</taxon>
        <taxon>Agaricomycetidae</taxon>
        <taxon>Agaricales</taxon>
        <taxon>Agaricineae</taxon>
        <taxon>Strophariaceae</taxon>
        <taxon>Psilocybe</taxon>
    </lineage>
</organism>
<reference evidence="1 2" key="1">
    <citation type="journal article" date="2018" name="Evol. Lett.">
        <title>Horizontal gene cluster transfer increased hallucinogenic mushroom diversity.</title>
        <authorList>
            <person name="Reynolds H.T."/>
            <person name="Vijayakumar V."/>
            <person name="Gluck-Thaler E."/>
            <person name="Korotkin H.B."/>
            <person name="Matheny P.B."/>
            <person name="Slot J.C."/>
        </authorList>
    </citation>
    <scope>NUCLEOTIDE SEQUENCE [LARGE SCALE GENOMIC DNA]</scope>
    <source>
        <strain evidence="1 2">2631</strain>
    </source>
</reference>
<gene>
    <name evidence="1" type="ORF">CVT25_003646</name>
</gene>
<dbReference type="InParanoid" id="A0A409WPE0"/>
<dbReference type="Proteomes" id="UP000283269">
    <property type="component" value="Unassembled WGS sequence"/>
</dbReference>
<protein>
    <submittedName>
        <fullName evidence="1">Uncharacterized protein</fullName>
    </submittedName>
</protein>
<dbReference type="EMBL" id="NHYD01003335">
    <property type="protein sequence ID" value="PPQ80363.1"/>
    <property type="molecule type" value="Genomic_DNA"/>
</dbReference>
<proteinExistence type="predicted"/>
<dbReference type="AlphaFoldDB" id="A0A409WPE0"/>
<sequence>MKSVEHHALGAIPDVDHSDRLGTGGGLRGRSSLTSSEASASCGKMNNGTSVRLVYTFPFRIFIILEEARCMQRSFFAAYEMKIIDSEHDIPGTVIDSLGIAWKAFADSTPGGHATIDNAVKTRLLLQANETSAKSGKRIDL</sequence>
<evidence type="ECO:0000313" key="2">
    <source>
        <dbReference type="Proteomes" id="UP000283269"/>
    </source>
</evidence>
<comment type="caution">
    <text evidence="1">The sequence shown here is derived from an EMBL/GenBank/DDBJ whole genome shotgun (WGS) entry which is preliminary data.</text>
</comment>
<name>A0A409WPE0_PSICY</name>
<accession>A0A409WPE0</accession>
<evidence type="ECO:0000313" key="1">
    <source>
        <dbReference type="EMBL" id="PPQ80363.1"/>
    </source>
</evidence>